<dbReference type="Proteomes" id="UP000516314">
    <property type="component" value="Chromosome 3"/>
</dbReference>
<evidence type="ECO:0000256" key="10">
    <source>
        <dbReference type="ARBA" id="ARBA00023163"/>
    </source>
</evidence>
<keyword evidence="7" id="KW-0805">Transcription regulation</keyword>
<keyword evidence="5" id="KW-0256">Endoplasmic reticulum</keyword>
<feature type="domain" description="BZIP" evidence="16">
    <location>
        <begin position="341"/>
        <end position="404"/>
    </location>
</feature>
<dbReference type="Gene3D" id="1.20.5.170">
    <property type="match status" value="1"/>
</dbReference>
<organism evidence="17 18">
    <name type="scientific">Arabidopsis thaliana</name>
    <name type="common">Mouse-ear cress</name>
    <dbReference type="NCBI Taxonomy" id="3702"/>
    <lineage>
        <taxon>Eukaryota</taxon>
        <taxon>Viridiplantae</taxon>
        <taxon>Streptophyta</taxon>
        <taxon>Embryophyta</taxon>
        <taxon>Tracheophyta</taxon>
        <taxon>Spermatophyta</taxon>
        <taxon>Magnoliopsida</taxon>
        <taxon>eudicotyledons</taxon>
        <taxon>Gunneridae</taxon>
        <taxon>Pentapetalae</taxon>
        <taxon>rosids</taxon>
        <taxon>malvids</taxon>
        <taxon>Brassicales</taxon>
        <taxon>Brassicaceae</taxon>
        <taxon>Camelineae</taxon>
        <taxon>Arabidopsis</taxon>
    </lineage>
</organism>
<dbReference type="AlphaFoldDB" id="A0A7G2EUM0"/>
<accession>A0A7G2EUM0</accession>
<feature type="compositionally biased region" description="Basic and acidic residues" evidence="14">
    <location>
        <begin position="601"/>
        <end position="610"/>
    </location>
</feature>
<feature type="compositionally biased region" description="Polar residues" evidence="14">
    <location>
        <begin position="677"/>
        <end position="688"/>
    </location>
</feature>
<evidence type="ECO:0000256" key="15">
    <source>
        <dbReference type="SAM" id="Phobius"/>
    </source>
</evidence>
<sequence length="789" mass="87340">MTRGPEENSHETSPSPTRLLHGGVIDIPLDTDSGDTNKTPGEISSEPPHHAHFIFGFDSDPYVECFLALSSTYPPNTDIEAALSIPGRMAQYVHGLMCCLSGLKDAKKETQGWSRIFFYEMHGFSNWRILGATHGGEILFAKWMYWLYDYEDKLLCVLYYEPKRNSMRGVDLEVLEDTYLTFSSDFDYIAIPPSPFDNFCNSNSDQVRNSISDLRFLIDDDDSFDDLYFPSENESFCIPPDATKREMSGDCTPASGISGDCVNEDTEKNTNGVLISTSSCYNRESPTDSDFSGTSQSLSFSGQDSAKRKTEIEEDSSDESRRLGKDGFASVIKVGGEEDDEKKKNVRLVRNRESAHLSRQRKKHYVEELEDKVKNMHSTISELSSKMSYFVAENVTLRQQIGTRFSSGPPMVPIVYPWMQYPAYMVKPQGSQVALLPIPRLKPKHSVAKVKKFKKVASFSVFGFLFCMFLFGALVNISYGEYKSNYVTDGVYDQSRGRVLVVDSSRVHCGGDSDQGVGRNVSETENLGPPRNSSEPLVASLFVPRNEKLVKIDGNLIIHSVLASEKARDSETKNEEGKSVLATTTKTLSPALPLPDSTSPRTRDVSKHLYSETGKGLSSSGSDDASNDQLKSTIANGKMQQWFREGVAGPMFSSGMCTEVFQFDVSSNSGAIIPASPHTQQCKNTSDTQKGKKNRRILSGGLPVSDFNLTKEDHNISSKDKFRETKPGPSMVVSVLVDPREGGNGDIDGMMGGTKPQSRVFIVVLVDGVKYITYSCVLPRPDVPHLMTS</sequence>
<evidence type="ECO:0000256" key="2">
    <source>
        <dbReference type="ARBA" id="ARBA00004389"/>
    </source>
</evidence>
<dbReference type="EMBL" id="LR881468">
    <property type="protein sequence ID" value="CAD5326013.1"/>
    <property type="molecule type" value="Genomic_DNA"/>
</dbReference>
<dbReference type="InterPro" id="IPR013187">
    <property type="entry name" value="F-box-assoc_dom_typ3"/>
</dbReference>
<evidence type="ECO:0000256" key="7">
    <source>
        <dbReference type="ARBA" id="ARBA00023015"/>
    </source>
</evidence>
<keyword evidence="4 15" id="KW-0812">Transmembrane</keyword>
<feature type="transmembrane region" description="Helical" evidence="15">
    <location>
        <begin position="456"/>
        <end position="479"/>
    </location>
</feature>
<evidence type="ECO:0000256" key="6">
    <source>
        <dbReference type="ARBA" id="ARBA00022989"/>
    </source>
</evidence>
<feature type="region of interest" description="Disordered" evidence="14">
    <location>
        <begin position="512"/>
        <end position="534"/>
    </location>
</feature>
<feature type="compositionally biased region" description="Polar residues" evidence="14">
    <location>
        <begin position="616"/>
        <end position="629"/>
    </location>
</feature>
<keyword evidence="12" id="KW-0539">Nucleus</keyword>
<dbReference type="GO" id="GO:0003700">
    <property type="term" value="F:DNA-binding transcription factor activity"/>
    <property type="evidence" value="ECO:0007669"/>
    <property type="project" value="InterPro"/>
</dbReference>
<dbReference type="InterPro" id="IPR046347">
    <property type="entry name" value="bZIP_sf"/>
</dbReference>
<dbReference type="SMART" id="SM00338">
    <property type="entry name" value="BRLZ"/>
    <property type="match status" value="1"/>
</dbReference>
<feature type="region of interest" description="Disordered" evidence="14">
    <location>
        <begin position="1"/>
        <end position="45"/>
    </location>
</feature>
<dbReference type="CDD" id="cd14704">
    <property type="entry name" value="bZIP_HY5-like"/>
    <property type="match status" value="1"/>
</dbReference>
<comment type="similarity">
    <text evidence="3">Belongs to the bZIP family.</text>
</comment>
<gene>
    <name evidence="17" type="ORF">AT9943_LOCUS13809</name>
</gene>
<dbReference type="GO" id="GO:0005789">
    <property type="term" value="C:endoplasmic reticulum membrane"/>
    <property type="evidence" value="ECO:0007669"/>
    <property type="project" value="UniProtKB-SubCell"/>
</dbReference>
<feature type="region of interest" description="Disordered" evidence="14">
    <location>
        <begin position="278"/>
        <end position="324"/>
    </location>
</feature>
<dbReference type="FunFam" id="1.20.5.170:FF:000085">
    <property type="entry name" value="bZIP transcription factor 49"/>
    <property type="match status" value="1"/>
</dbReference>
<feature type="compositionally biased region" description="Polar residues" evidence="14">
    <location>
        <begin position="521"/>
        <end position="534"/>
    </location>
</feature>
<feature type="compositionally biased region" description="Basic and acidic residues" evidence="14">
    <location>
        <begin position="567"/>
        <end position="578"/>
    </location>
</feature>
<dbReference type="GO" id="GO:0005634">
    <property type="term" value="C:nucleus"/>
    <property type="evidence" value="ECO:0007669"/>
    <property type="project" value="UniProtKB-SubCell"/>
</dbReference>
<dbReference type="PANTHER" id="PTHR47416:SF3">
    <property type="entry name" value="BZIP TRANSCRIPTION FACTOR 17-RELATED"/>
    <property type="match status" value="1"/>
</dbReference>
<reference evidence="17 18" key="1">
    <citation type="submission" date="2020-09" db="EMBL/GenBank/DDBJ databases">
        <authorList>
            <person name="Ashkenazy H."/>
        </authorList>
    </citation>
    <scope>NUCLEOTIDE SEQUENCE [LARGE SCALE GENOMIC DNA]</scope>
    <source>
        <strain evidence="18">cv. Cdm-0</strain>
    </source>
</reference>
<keyword evidence="10" id="KW-0804">Transcription</keyword>
<protein>
    <submittedName>
        <fullName evidence="17">(thale cress) hypothetical protein</fullName>
    </submittedName>
</protein>
<dbReference type="Pfam" id="PF00170">
    <property type="entry name" value="bZIP_1"/>
    <property type="match status" value="1"/>
</dbReference>
<evidence type="ECO:0000313" key="18">
    <source>
        <dbReference type="Proteomes" id="UP000516314"/>
    </source>
</evidence>
<keyword evidence="6 15" id="KW-1133">Transmembrane helix</keyword>
<proteinExistence type="inferred from homology"/>
<comment type="subcellular location">
    <subcellularLocation>
        <location evidence="2">Endoplasmic reticulum membrane</location>
        <topology evidence="2">Single-pass membrane protein</topology>
    </subcellularLocation>
    <subcellularLocation>
        <location evidence="1">Nucleus</location>
    </subcellularLocation>
</comment>
<evidence type="ECO:0000256" key="11">
    <source>
        <dbReference type="ARBA" id="ARBA00023180"/>
    </source>
</evidence>
<evidence type="ECO:0000256" key="5">
    <source>
        <dbReference type="ARBA" id="ARBA00022824"/>
    </source>
</evidence>
<dbReference type="PROSITE" id="PS50217">
    <property type="entry name" value="BZIP"/>
    <property type="match status" value="1"/>
</dbReference>
<dbReference type="Pfam" id="PF08268">
    <property type="entry name" value="FBA_3"/>
    <property type="match status" value="1"/>
</dbReference>
<evidence type="ECO:0000256" key="1">
    <source>
        <dbReference type="ARBA" id="ARBA00004123"/>
    </source>
</evidence>
<keyword evidence="9 15" id="KW-0472">Membrane</keyword>
<evidence type="ECO:0000256" key="12">
    <source>
        <dbReference type="ARBA" id="ARBA00023242"/>
    </source>
</evidence>
<dbReference type="InterPro" id="IPR004827">
    <property type="entry name" value="bZIP"/>
</dbReference>
<evidence type="ECO:0000256" key="8">
    <source>
        <dbReference type="ARBA" id="ARBA00023125"/>
    </source>
</evidence>
<evidence type="ECO:0000256" key="13">
    <source>
        <dbReference type="ARBA" id="ARBA00065888"/>
    </source>
</evidence>
<feature type="region of interest" description="Disordered" evidence="14">
    <location>
        <begin position="674"/>
        <end position="693"/>
    </location>
</feature>
<dbReference type="GO" id="GO:0006950">
    <property type="term" value="P:response to stress"/>
    <property type="evidence" value="ECO:0007669"/>
    <property type="project" value="UniProtKB-ARBA"/>
</dbReference>
<feature type="region of interest" description="Disordered" evidence="14">
    <location>
        <begin position="567"/>
        <end position="629"/>
    </location>
</feature>
<evidence type="ECO:0000256" key="9">
    <source>
        <dbReference type="ARBA" id="ARBA00023136"/>
    </source>
</evidence>
<keyword evidence="11" id="KW-0325">Glycoprotein</keyword>
<evidence type="ECO:0000256" key="4">
    <source>
        <dbReference type="ARBA" id="ARBA00022692"/>
    </source>
</evidence>
<dbReference type="SUPFAM" id="SSF57959">
    <property type="entry name" value="Leucine zipper domain"/>
    <property type="match status" value="1"/>
</dbReference>
<name>A0A7G2EUM0_ARATH</name>
<feature type="compositionally biased region" description="Polar residues" evidence="14">
    <location>
        <begin position="278"/>
        <end position="304"/>
    </location>
</feature>
<keyword evidence="8" id="KW-0238">DNA-binding</keyword>
<evidence type="ECO:0000259" key="16">
    <source>
        <dbReference type="PROSITE" id="PS50217"/>
    </source>
</evidence>
<evidence type="ECO:0000313" key="17">
    <source>
        <dbReference type="EMBL" id="CAD5326013.1"/>
    </source>
</evidence>
<evidence type="ECO:0000256" key="14">
    <source>
        <dbReference type="SAM" id="MobiDB-lite"/>
    </source>
</evidence>
<dbReference type="GO" id="GO:0003677">
    <property type="term" value="F:DNA binding"/>
    <property type="evidence" value="ECO:0007669"/>
    <property type="project" value="UniProtKB-KW"/>
</dbReference>
<comment type="subunit">
    <text evidence="13">Interacts with BZIP28.</text>
</comment>
<dbReference type="PANTHER" id="PTHR47416">
    <property type="entry name" value="BASIC-LEUCINE ZIPPER TRANSCRIPTION FACTOR F-RELATED"/>
    <property type="match status" value="1"/>
</dbReference>
<evidence type="ECO:0000256" key="3">
    <source>
        <dbReference type="ARBA" id="ARBA00007163"/>
    </source>
</evidence>
<feature type="compositionally biased region" description="Basic and acidic residues" evidence="14">
    <location>
        <begin position="1"/>
        <end position="10"/>
    </location>
</feature>